<keyword evidence="4" id="KW-1185">Reference proteome</keyword>
<organism evidence="3 4">
    <name type="scientific">Zea mays</name>
    <name type="common">Maize</name>
    <dbReference type="NCBI Taxonomy" id="4577"/>
    <lineage>
        <taxon>Eukaryota</taxon>
        <taxon>Viridiplantae</taxon>
        <taxon>Streptophyta</taxon>
        <taxon>Embryophyta</taxon>
        <taxon>Tracheophyta</taxon>
        <taxon>Spermatophyta</taxon>
        <taxon>Magnoliopsida</taxon>
        <taxon>Liliopsida</taxon>
        <taxon>Poales</taxon>
        <taxon>Poaceae</taxon>
        <taxon>PACMAD clade</taxon>
        <taxon>Panicoideae</taxon>
        <taxon>Andropogonodae</taxon>
        <taxon>Andropogoneae</taxon>
        <taxon>Tripsacinae</taxon>
        <taxon>Zea</taxon>
    </lineage>
</organism>
<evidence type="ECO:0000313" key="4">
    <source>
        <dbReference type="Proteomes" id="UP000007305"/>
    </source>
</evidence>
<evidence type="ECO:0008006" key="5">
    <source>
        <dbReference type="Google" id="ProtNLM"/>
    </source>
</evidence>
<dbReference type="Gramene" id="Zm00001eb205340_T003">
    <property type="protein sequence ID" value="Zm00001eb205340_P003"/>
    <property type="gene ID" value="Zm00001eb205340"/>
</dbReference>
<dbReference type="EnsemblPlants" id="Zm00001eb205340_T002">
    <property type="protein sequence ID" value="Zm00001eb205340_P002"/>
    <property type="gene ID" value="Zm00001eb205340"/>
</dbReference>
<dbReference type="EnsemblPlants" id="Zm00001eb205340_T003">
    <property type="protein sequence ID" value="Zm00001eb205340_P003"/>
    <property type="gene ID" value="Zm00001eb205340"/>
</dbReference>
<proteinExistence type="predicted"/>
<evidence type="ECO:0000256" key="1">
    <source>
        <dbReference type="SAM" id="MobiDB-lite"/>
    </source>
</evidence>
<accession>A0A804P370</accession>
<name>A0A804P370_MAIZE</name>
<dbReference type="AlphaFoldDB" id="A0A804P370"/>
<dbReference type="Proteomes" id="UP000007305">
    <property type="component" value="Chromosome 4"/>
</dbReference>
<protein>
    <recommendedName>
        <fullName evidence="5">Embryo surrounding factor 1 brassicaceae domain-containing protein</fullName>
    </recommendedName>
</protein>
<dbReference type="Gramene" id="Zm00001eb205340_T002">
    <property type="protein sequence ID" value="Zm00001eb205340_P002"/>
    <property type="gene ID" value="Zm00001eb205340"/>
</dbReference>
<feature type="chain" id="PRO_5042410526" description="Embryo surrounding factor 1 brassicaceae domain-containing protein" evidence="2">
    <location>
        <begin position="24"/>
        <end position="119"/>
    </location>
</feature>
<feature type="region of interest" description="Disordered" evidence="1">
    <location>
        <begin position="99"/>
        <end position="119"/>
    </location>
</feature>
<evidence type="ECO:0000313" key="3">
    <source>
        <dbReference type="EnsemblPlants" id="Zm00001eb205340_P002"/>
    </source>
</evidence>
<reference evidence="3" key="2">
    <citation type="submission" date="2019-07" db="EMBL/GenBank/DDBJ databases">
        <authorList>
            <person name="Seetharam A."/>
            <person name="Woodhouse M."/>
            <person name="Cannon E."/>
        </authorList>
    </citation>
    <scope>NUCLEOTIDE SEQUENCE [LARGE SCALE GENOMIC DNA]</scope>
    <source>
        <strain evidence="3">cv. B73</strain>
    </source>
</reference>
<feature type="signal peptide" evidence="2">
    <location>
        <begin position="1"/>
        <end position="23"/>
    </location>
</feature>
<evidence type="ECO:0000256" key="2">
    <source>
        <dbReference type="SAM" id="SignalP"/>
    </source>
</evidence>
<reference evidence="3" key="3">
    <citation type="submission" date="2021-05" db="UniProtKB">
        <authorList>
            <consortium name="EnsemblPlants"/>
        </authorList>
    </citation>
    <scope>IDENTIFICATION</scope>
    <source>
        <strain evidence="3">cv. B73</strain>
    </source>
</reference>
<reference evidence="4" key="1">
    <citation type="journal article" date="2009" name="Science">
        <title>The B73 maize genome: complexity, diversity, and dynamics.</title>
        <authorList>
            <person name="Schnable P.S."/>
            <person name="Ware D."/>
            <person name="Fulton R.S."/>
            <person name="Stein J.C."/>
            <person name="Wei F."/>
            <person name="Pasternak S."/>
            <person name="Liang C."/>
            <person name="Zhang J."/>
            <person name="Fulton L."/>
            <person name="Graves T.A."/>
            <person name="Minx P."/>
            <person name="Reily A.D."/>
            <person name="Courtney L."/>
            <person name="Kruchowski S.S."/>
            <person name="Tomlinson C."/>
            <person name="Strong C."/>
            <person name="Delehaunty K."/>
            <person name="Fronick C."/>
            <person name="Courtney B."/>
            <person name="Rock S.M."/>
            <person name="Belter E."/>
            <person name="Du F."/>
            <person name="Kim K."/>
            <person name="Abbott R.M."/>
            <person name="Cotton M."/>
            <person name="Levy A."/>
            <person name="Marchetto P."/>
            <person name="Ochoa K."/>
            <person name="Jackson S.M."/>
            <person name="Gillam B."/>
            <person name="Chen W."/>
            <person name="Yan L."/>
            <person name="Higginbotham J."/>
            <person name="Cardenas M."/>
            <person name="Waligorski J."/>
            <person name="Applebaum E."/>
            <person name="Phelps L."/>
            <person name="Falcone J."/>
            <person name="Kanchi K."/>
            <person name="Thane T."/>
            <person name="Scimone A."/>
            <person name="Thane N."/>
            <person name="Henke J."/>
            <person name="Wang T."/>
            <person name="Ruppert J."/>
            <person name="Shah N."/>
            <person name="Rotter K."/>
            <person name="Hodges J."/>
            <person name="Ingenthron E."/>
            <person name="Cordes M."/>
            <person name="Kohlberg S."/>
            <person name="Sgro J."/>
            <person name="Delgado B."/>
            <person name="Mead K."/>
            <person name="Chinwalla A."/>
            <person name="Leonard S."/>
            <person name="Crouse K."/>
            <person name="Collura K."/>
            <person name="Kudrna D."/>
            <person name="Currie J."/>
            <person name="He R."/>
            <person name="Angelova A."/>
            <person name="Rajasekar S."/>
            <person name="Mueller T."/>
            <person name="Lomeli R."/>
            <person name="Scara G."/>
            <person name="Ko A."/>
            <person name="Delaney K."/>
            <person name="Wissotski M."/>
            <person name="Lopez G."/>
            <person name="Campos D."/>
            <person name="Braidotti M."/>
            <person name="Ashley E."/>
            <person name="Golser W."/>
            <person name="Kim H."/>
            <person name="Lee S."/>
            <person name="Lin J."/>
            <person name="Dujmic Z."/>
            <person name="Kim W."/>
            <person name="Talag J."/>
            <person name="Zuccolo A."/>
            <person name="Fan C."/>
            <person name="Sebastian A."/>
            <person name="Kramer M."/>
            <person name="Spiegel L."/>
            <person name="Nascimento L."/>
            <person name="Zutavern T."/>
            <person name="Miller B."/>
            <person name="Ambroise C."/>
            <person name="Muller S."/>
            <person name="Spooner W."/>
            <person name="Narechania A."/>
            <person name="Ren L."/>
            <person name="Wei S."/>
            <person name="Kumari S."/>
            <person name="Faga B."/>
            <person name="Levy M.J."/>
            <person name="McMahan L."/>
            <person name="Van Buren P."/>
            <person name="Vaughn M.W."/>
            <person name="Ying K."/>
            <person name="Yeh C.-T."/>
            <person name="Emrich S.J."/>
            <person name="Jia Y."/>
            <person name="Kalyanaraman A."/>
            <person name="Hsia A.-P."/>
            <person name="Barbazuk W.B."/>
            <person name="Baucom R.S."/>
            <person name="Brutnell T.P."/>
            <person name="Carpita N.C."/>
            <person name="Chaparro C."/>
            <person name="Chia J.-M."/>
            <person name="Deragon J.-M."/>
            <person name="Estill J.C."/>
            <person name="Fu Y."/>
            <person name="Jeddeloh J.A."/>
            <person name="Han Y."/>
            <person name="Lee H."/>
            <person name="Li P."/>
            <person name="Lisch D.R."/>
            <person name="Liu S."/>
            <person name="Liu Z."/>
            <person name="Nagel D.H."/>
            <person name="McCann M.C."/>
            <person name="SanMiguel P."/>
            <person name="Myers A.M."/>
            <person name="Nettleton D."/>
            <person name="Nguyen J."/>
            <person name="Penning B.W."/>
            <person name="Ponnala L."/>
            <person name="Schneider K.L."/>
            <person name="Schwartz D.C."/>
            <person name="Sharma A."/>
            <person name="Soderlund C."/>
            <person name="Springer N.M."/>
            <person name="Sun Q."/>
            <person name="Wang H."/>
            <person name="Waterman M."/>
            <person name="Westerman R."/>
            <person name="Wolfgruber T.K."/>
            <person name="Yang L."/>
            <person name="Yu Y."/>
            <person name="Zhang L."/>
            <person name="Zhou S."/>
            <person name="Zhu Q."/>
            <person name="Bennetzen J.L."/>
            <person name="Dawe R.K."/>
            <person name="Jiang J."/>
            <person name="Jiang N."/>
            <person name="Presting G.G."/>
            <person name="Wessler S.R."/>
            <person name="Aluru S."/>
            <person name="Martienssen R.A."/>
            <person name="Clifton S.W."/>
            <person name="McCombie W.R."/>
            <person name="Wing R.A."/>
            <person name="Wilson R.K."/>
        </authorList>
    </citation>
    <scope>NUCLEOTIDE SEQUENCE [LARGE SCALE GENOMIC DNA]</scope>
    <source>
        <strain evidence="4">cv. B73</strain>
    </source>
</reference>
<keyword evidence="2" id="KW-0732">Signal</keyword>
<sequence>MDSKVMVIVLAVLLALFLSPAECEGDDAAGGHRWLPGRKEMTERSRITIRLCVRQFCGSGTHWETCYCCAVLPGNPCELDQKRCWDTCPGAQPHQLLPAPAPAAEAEAEAEAGSPGDFT</sequence>